<dbReference type="Proteomes" id="UP000030763">
    <property type="component" value="Unassembled WGS sequence"/>
</dbReference>
<keyword evidence="2" id="KW-1185">Reference proteome</keyword>
<dbReference type="AlphaFoldDB" id="U6M6A2"/>
<accession>U6M6A2</accession>
<sequence length="185" mass="20958">MAGQQKQQQLQLQQQQQQQQQLGSCTAADIRRLLHRAVCTVKEKQNDEESKKIDYELMERRWSSFLSSVEKHGKMTTANFIKVYTDGPLNGGTGRFRDLHLRLRGAAAAELGFVFLHSLQAAKADSIAHKTLQQLQQIPPLWCCGCVSSPNEEGSLVQVLESDVPKKRRCIQEVLRQAIQTVRNM</sequence>
<dbReference type="GeneID" id="25339180"/>
<reference evidence="1" key="2">
    <citation type="submission" date="2013-10" db="EMBL/GenBank/DDBJ databases">
        <authorList>
            <person name="Aslett M."/>
        </authorList>
    </citation>
    <scope>NUCLEOTIDE SEQUENCE [LARGE SCALE GENOMIC DNA]</scope>
    <source>
        <strain evidence="1">Weybridge</strain>
    </source>
</reference>
<dbReference type="OrthoDB" id="14911at2759"/>
<name>U6M6A2_EIMMA</name>
<dbReference type="RefSeq" id="XP_013335231.1">
    <property type="nucleotide sequence ID" value="XM_013479777.1"/>
</dbReference>
<gene>
    <name evidence="1" type="ORF">EMWEY_00051940</name>
</gene>
<organism evidence="1 2">
    <name type="scientific">Eimeria maxima</name>
    <name type="common">Coccidian parasite</name>
    <dbReference type="NCBI Taxonomy" id="5804"/>
    <lineage>
        <taxon>Eukaryota</taxon>
        <taxon>Sar</taxon>
        <taxon>Alveolata</taxon>
        <taxon>Apicomplexa</taxon>
        <taxon>Conoidasida</taxon>
        <taxon>Coccidia</taxon>
        <taxon>Eucoccidiorida</taxon>
        <taxon>Eimeriorina</taxon>
        <taxon>Eimeriidae</taxon>
        <taxon>Eimeria</taxon>
    </lineage>
</organism>
<evidence type="ECO:0000313" key="1">
    <source>
        <dbReference type="EMBL" id="CDJ58583.1"/>
    </source>
</evidence>
<evidence type="ECO:0000313" key="2">
    <source>
        <dbReference type="Proteomes" id="UP000030763"/>
    </source>
</evidence>
<dbReference type="EMBL" id="HG719738">
    <property type="protein sequence ID" value="CDJ58583.1"/>
    <property type="molecule type" value="Genomic_DNA"/>
</dbReference>
<protein>
    <submittedName>
        <fullName evidence="1">Cardiolipin synthase, putative</fullName>
    </submittedName>
</protein>
<proteinExistence type="predicted"/>
<reference evidence="1" key="1">
    <citation type="submission" date="2013-10" db="EMBL/GenBank/DDBJ databases">
        <title>Genomic analysis of the causative agents of coccidiosis in chickens.</title>
        <authorList>
            <person name="Reid A.J."/>
            <person name="Blake D."/>
            <person name="Billington K."/>
            <person name="Browne H."/>
            <person name="Dunn M."/>
            <person name="Hung S."/>
            <person name="Kawahara F."/>
            <person name="Miranda-Saavedra D."/>
            <person name="Mourier T."/>
            <person name="Nagra H."/>
            <person name="Otto T.D."/>
            <person name="Rawlings N."/>
            <person name="Sanchez A."/>
            <person name="Sanders M."/>
            <person name="Subramaniam C."/>
            <person name="Tay Y."/>
            <person name="Dear P."/>
            <person name="Doerig C."/>
            <person name="Gruber A."/>
            <person name="Parkinson J."/>
            <person name="Shirley M."/>
            <person name="Wan K.L."/>
            <person name="Berriman M."/>
            <person name="Tomley F."/>
            <person name="Pain A."/>
        </authorList>
    </citation>
    <scope>NUCLEOTIDE SEQUENCE [LARGE SCALE GENOMIC DNA]</scope>
    <source>
        <strain evidence="1">Weybridge</strain>
    </source>
</reference>
<dbReference type="VEuPathDB" id="ToxoDB:EMWEY_00051940"/>